<sequence>MHQPLVMDASLLPDLTEYKSHSDKSVIFASRSLIVVFREVNPKLLKRKDRGKAMSMSFKDVKPRQFVLAMRISIY</sequence>
<keyword evidence="1" id="KW-0690">Ribosome biogenesis</keyword>
<organism evidence="2 3">
    <name type="scientific">Jimgerdemannia flammicorona</name>
    <dbReference type="NCBI Taxonomy" id="994334"/>
    <lineage>
        <taxon>Eukaryota</taxon>
        <taxon>Fungi</taxon>
        <taxon>Fungi incertae sedis</taxon>
        <taxon>Mucoromycota</taxon>
        <taxon>Mucoromycotina</taxon>
        <taxon>Endogonomycetes</taxon>
        <taxon>Endogonales</taxon>
        <taxon>Endogonaceae</taxon>
        <taxon>Jimgerdemannia</taxon>
    </lineage>
</organism>
<dbReference type="PANTHER" id="PTHR12730">
    <property type="entry name" value="HSDA/SDA1-RELATED"/>
    <property type="match status" value="1"/>
</dbReference>
<evidence type="ECO:0000313" key="2">
    <source>
        <dbReference type="EMBL" id="RUS18211.1"/>
    </source>
</evidence>
<dbReference type="InterPro" id="IPR027312">
    <property type="entry name" value="Sda1"/>
</dbReference>
<proteinExistence type="inferred from homology"/>
<keyword evidence="1" id="KW-0813">Transport</keyword>
<dbReference type="AlphaFoldDB" id="A0A433PKX2"/>
<dbReference type="Proteomes" id="UP000274822">
    <property type="component" value="Unassembled WGS sequence"/>
</dbReference>
<name>A0A433PKX2_9FUNG</name>
<keyword evidence="1" id="KW-0653">Protein transport</keyword>
<accession>A0A433PKX2</accession>
<dbReference type="EMBL" id="RBNJ01022460">
    <property type="protein sequence ID" value="RUS18211.1"/>
    <property type="molecule type" value="Genomic_DNA"/>
</dbReference>
<reference evidence="2 3" key="1">
    <citation type="journal article" date="2018" name="New Phytol.">
        <title>Phylogenomics of Endogonaceae and evolution of mycorrhizas within Mucoromycota.</title>
        <authorList>
            <person name="Chang Y."/>
            <person name="Desiro A."/>
            <person name="Na H."/>
            <person name="Sandor L."/>
            <person name="Lipzen A."/>
            <person name="Clum A."/>
            <person name="Barry K."/>
            <person name="Grigoriev I.V."/>
            <person name="Martin F.M."/>
            <person name="Stajich J.E."/>
            <person name="Smith M.E."/>
            <person name="Bonito G."/>
            <person name="Spatafora J.W."/>
        </authorList>
    </citation>
    <scope>NUCLEOTIDE SEQUENCE [LARGE SCALE GENOMIC DNA]</scope>
    <source>
        <strain evidence="2 3">AD002</strain>
    </source>
</reference>
<protein>
    <recommendedName>
        <fullName evidence="1">Protein SDA1</fullName>
    </recommendedName>
</protein>
<comment type="similarity">
    <text evidence="1">Belongs to the SDA1 family.</text>
</comment>
<comment type="subcellular location">
    <subcellularLocation>
        <location evidence="1">Nucleus</location>
        <location evidence="1">Nucleolus</location>
    </subcellularLocation>
</comment>
<keyword evidence="3" id="KW-1185">Reference proteome</keyword>
<dbReference type="GO" id="GO:0005730">
    <property type="term" value="C:nucleolus"/>
    <property type="evidence" value="ECO:0007669"/>
    <property type="project" value="UniProtKB-SubCell"/>
</dbReference>
<evidence type="ECO:0000256" key="1">
    <source>
        <dbReference type="RuleBase" id="RU365057"/>
    </source>
</evidence>
<comment type="caution">
    <text evidence="2">The sequence shown here is derived from an EMBL/GenBank/DDBJ whole genome shotgun (WGS) entry which is preliminary data.</text>
</comment>
<dbReference type="GO" id="GO:0042273">
    <property type="term" value="P:ribosomal large subunit biogenesis"/>
    <property type="evidence" value="ECO:0007669"/>
    <property type="project" value="UniProtKB-UniRule"/>
</dbReference>
<dbReference type="PANTHER" id="PTHR12730:SF0">
    <property type="entry name" value="PROTEIN SDA1 HOMOLOG"/>
    <property type="match status" value="1"/>
</dbReference>
<gene>
    <name evidence="2" type="ORF">BC938DRAFT_476050</name>
</gene>
<dbReference type="GO" id="GO:0000055">
    <property type="term" value="P:ribosomal large subunit export from nucleus"/>
    <property type="evidence" value="ECO:0007669"/>
    <property type="project" value="UniProtKB-UniRule"/>
</dbReference>
<keyword evidence="1" id="KW-0539">Nucleus</keyword>
<evidence type="ECO:0000313" key="3">
    <source>
        <dbReference type="Proteomes" id="UP000274822"/>
    </source>
</evidence>
<comment type="function">
    <text evidence="1">Required for 60S pre-ribosomal subunits export to the cytoplasm.</text>
</comment>
<dbReference type="GO" id="GO:0015031">
    <property type="term" value="P:protein transport"/>
    <property type="evidence" value="ECO:0007669"/>
    <property type="project" value="UniProtKB-KW"/>
</dbReference>